<comment type="caution">
    <text evidence="12">The sequence shown here is derived from an EMBL/GenBank/DDBJ whole genome shotgun (WGS) entry which is preliminary data.</text>
</comment>
<dbReference type="PANTHER" id="PTHR18952">
    <property type="entry name" value="CARBONIC ANHYDRASE"/>
    <property type="match status" value="1"/>
</dbReference>
<keyword evidence="6 10" id="KW-0479">Metal-binding</keyword>
<dbReference type="InterPro" id="IPR001148">
    <property type="entry name" value="CA_dom"/>
</dbReference>
<dbReference type="PROSITE" id="PS51257">
    <property type="entry name" value="PROKAR_LIPOPROTEIN"/>
    <property type="match status" value="1"/>
</dbReference>
<evidence type="ECO:0000313" key="12">
    <source>
        <dbReference type="EMBL" id="MFB9096225.1"/>
    </source>
</evidence>
<evidence type="ECO:0000256" key="8">
    <source>
        <dbReference type="ARBA" id="ARBA00023239"/>
    </source>
</evidence>
<dbReference type="Gene3D" id="3.10.200.10">
    <property type="entry name" value="Alpha carbonic anhydrase"/>
    <property type="match status" value="1"/>
</dbReference>
<dbReference type="EC" id="4.2.1.1" evidence="4 10"/>
<evidence type="ECO:0000256" key="10">
    <source>
        <dbReference type="RuleBase" id="RU367011"/>
    </source>
</evidence>
<evidence type="ECO:0000256" key="1">
    <source>
        <dbReference type="ARBA" id="ARBA00001947"/>
    </source>
</evidence>
<comment type="cofactor">
    <cofactor evidence="1 10">
        <name>Zn(2+)</name>
        <dbReference type="ChEBI" id="CHEBI:29105"/>
    </cofactor>
</comment>
<keyword evidence="13" id="KW-1185">Reference proteome</keyword>
<evidence type="ECO:0000256" key="6">
    <source>
        <dbReference type="ARBA" id="ARBA00022723"/>
    </source>
</evidence>
<accession>A0ABV5GLG6</accession>
<dbReference type="EMBL" id="JBHMEY010000014">
    <property type="protein sequence ID" value="MFB9096225.1"/>
    <property type="molecule type" value="Genomic_DNA"/>
</dbReference>
<reference evidence="12 13" key="1">
    <citation type="submission" date="2024-09" db="EMBL/GenBank/DDBJ databases">
        <authorList>
            <person name="Sun Q."/>
            <person name="Mori K."/>
        </authorList>
    </citation>
    <scope>NUCLEOTIDE SEQUENCE [LARGE SCALE GENOMIC DNA]</scope>
    <source>
        <strain evidence="12 13">CECT 7955</strain>
    </source>
</reference>
<evidence type="ECO:0000256" key="2">
    <source>
        <dbReference type="ARBA" id="ARBA00002904"/>
    </source>
</evidence>
<dbReference type="PANTHER" id="PTHR18952:SF265">
    <property type="entry name" value="CARBONIC ANHYDRASE"/>
    <property type="match status" value="1"/>
</dbReference>
<sequence length="281" mass="31966">MKKVTLSFTIAFMMLSCQEESIKNNDENLTNNDEQSLANSFYGKTTNSNCHFEYEGANGPDNWSGICGNDWQDCGGHSQSPINIQTRNVVENDNLEDLEFNYSNSFTRIINNGHTIQFDYSSGSTLSVNNKTYELKQFHFHTSSEHTVNGISYPMEVHLVHRDNTTGLLAVIGVFFELSNNDNPLLANFMNDLPLNEGGIYNSNFNYNALGFLDYEDEIEEYYSYSGSLTTPPCSPIVSWFVVKNRVKISRKQLLQFEALMHQNNRPIQLLNGRNIFVPES</sequence>
<comment type="catalytic activity">
    <reaction evidence="9 10">
        <text>hydrogencarbonate + H(+) = CO2 + H2O</text>
        <dbReference type="Rhea" id="RHEA:10748"/>
        <dbReference type="ChEBI" id="CHEBI:15377"/>
        <dbReference type="ChEBI" id="CHEBI:15378"/>
        <dbReference type="ChEBI" id="CHEBI:16526"/>
        <dbReference type="ChEBI" id="CHEBI:17544"/>
        <dbReference type="EC" id="4.2.1.1"/>
    </reaction>
</comment>
<dbReference type="InterPro" id="IPR041891">
    <property type="entry name" value="Alpha_CA_prokaryot-like"/>
</dbReference>
<evidence type="ECO:0000256" key="5">
    <source>
        <dbReference type="ARBA" id="ARBA00014628"/>
    </source>
</evidence>
<name>A0ABV5GLG6_9FLAO</name>
<dbReference type="Proteomes" id="UP001589607">
    <property type="component" value="Unassembled WGS sequence"/>
</dbReference>
<evidence type="ECO:0000256" key="7">
    <source>
        <dbReference type="ARBA" id="ARBA00022833"/>
    </source>
</evidence>
<evidence type="ECO:0000313" key="13">
    <source>
        <dbReference type="Proteomes" id="UP001589607"/>
    </source>
</evidence>
<protein>
    <recommendedName>
        <fullName evidence="5 10">Carbonic anhydrase</fullName>
        <ecNumber evidence="4 10">4.2.1.1</ecNumber>
    </recommendedName>
</protein>
<dbReference type="InterPro" id="IPR023561">
    <property type="entry name" value="Carbonic_anhydrase_a-class"/>
</dbReference>
<dbReference type="InterPro" id="IPR036398">
    <property type="entry name" value="CA_dom_sf"/>
</dbReference>
<keyword evidence="7 10" id="KW-0862">Zinc</keyword>
<dbReference type="SUPFAM" id="SSF51069">
    <property type="entry name" value="Carbonic anhydrase"/>
    <property type="match status" value="1"/>
</dbReference>
<dbReference type="PROSITE" id="PS51144">
    <property type="entry name" value="ALPHA_CA_2"/>
    <property type="match status" value="1"/>
</dbReference>
<gene>
    <name evidence="12" type="ORF">ACFFVF_06835</name>
</gene>
<dbReference type="PROSITE" id="PS00162">
    <property type="entry name" value="ALPHA_CA_1"/>
    <property type="match status" value="1"/>
</dbReference>
<dbReference type="InterPro" id="IPR018338">
    <property type="entry name" value="Carbonic_anhydrase_a-class_CS"/>
</dbReference>
<feature type="domain" description="Alpha-carbonic anhydrase" evidence="11">
    <location>
        <begin position="50"/>
        <end position="281"/>
    </location>
</feature>
<dbReference type="RefSeq" id="WP_236458285.1">
    <property type="nucleotide sequence ID" value="NZ_CBCSGE010000009.1"/>
</dbReference>
<evidence type="ECO:0000256" key="3">
    <source>
        <dbReference type="ARBA" id="ARBA00010718"/>
    </source>
</evidence>
<evidence type="ECO:0000259" key="11">
    <source>
        <dbReference type="PROSITE" id="PS51144"/>
    </source>
</evidence>
<dbReference type="Pfam" id="PF00194">
    <property type="entry name" value="Carb_anhydrase"/>
    <property type="match status" value="1"/>
</dbReference>
<evidence type="ECO:0000256" key="4">
    <source>
        <dbReference type="ARBA" id="ARBA00012925"/>
    </source>
</evidence>
<keyword evidence="8 10" id="KW-0456">Lyase</keyword>
<organism evidence="12 13">
    <name type="scientific">Flavobacterium jumunjinense</name>
    <dbReference type="NCBI Taxonomy" id="998845"/>
    <lineage>
        <taxon>Bacteria</taxon>
        <taxon>Pseudomonadati</taxon>
        <taxon>Bacteroidota</taxon>
        <taxon>Flavobacteriia</taxon>
        <taxon>Flavobacteriales</taxon>
        <taxon>Flavobacteriaceae</taxon>
        <taxon>Flavobacterium</taxon>
    </lineage>
</organism>
<dbReference type="CDD" id="cd03124">
    <property type="entry name" value="alpha_CA_prokaryotic_like"/>
    <property type="match status" value="1"/>
</dbReference>
<dbReference type="SMART" id="SM01057">
    <property type="entry name" value="Carb_anhydrase"/>
    <property type="match status" value="1"/>
</dbReference>
<proteinExistence type="inferred from homology"/>
<evidence type="ECO:0000256" key="9">
    <source>
        <dbReference type="ARBA" id="ARBA00048348"/>
    </source>
</evidence>
<comment type="function">
    <text evidence="2 10">Reversible hydration of carbon dioxide.</text>
</comment>
<comment type="similarity">
    <text evidence="3 10">Belongs to the alpha-carbonic anhydrase family.</text>
</comment>